<dbReference type="GO" id="GO:0000287">
    <property type="term" value="F:magnesium ion binding"/>
    <property type="evidence" value="ECO:0007669"/>
    <property type="project" value="InterPro"/>
</dbReference>
<dbReference type="AlphaFoldDB" id="A0A9X1RM45"/>
<dbReference type="RefSeq" id="WP_238462718.1">
    <property type="nucleotide sequence ID" value="NZ_JAKLJA010000003.1"/>
</dbReference>
<feature type="domain" description="BsuBI/PstI restriction endonuclease" evidence="1">
    <location>
        <begin position="187"/>
        <end position="348"/>
    </location>
</feature>
<evidence type="ECO:0000259" key="1">
    <source>
        <dbReference type="Pfam" id="PF06616"/>
    </source>
</evidence>
<dbReference type="InterPro" id="IPR041962">
    <property type="entry name" value="BsuBI/PstI_N_sf"/>
</dbReference>
<evidence type="ECO:0000259" key="2">
    <source>
        <dbReference type="Pfam" id="PF17728"/>
    </source>
</evidence>
<dbReference type="Pfam" id="PF06616">
    <property type="entry name" value="BsuBI_PstI_RE"/>
    <property type="match status" value="1"/>
</dbReference>
<accession>A0A9X1RM45</accession>
<dbReference type="Pfam" id="PF17728">
    <property type="entry name" value="BsuBI_PstI_RE_N"/>
    <property type="match status" value="1"/>
</dbReference>
<feature type="domain" description="BsuBI/PstI restriction endonuclease HTH" evidence="2">
    <location>
        <begin position="12"/>
        <end position="169"/>
    </location>
</feature>
<keyword evidence="3" id="KW-0378">Hydrolase</keyword>
<comment type="caution">
    <text evidence="3">The sequence shown here is derived from an EMBL/GenBank/DDBJ whole genome shotgun (WGS) entry which is preliminary data.</text>
</comment>
<name>A0A9X1RM45_9BURK</name>
<dbReference type="InterPro" id="IPR041963">
    <property type="entry name" value="BsuBI/PstI_C_sf"/>
</dbReference>
<dbReference type="Gene3D" id="3.40.1350.80">
    <property type="match status" value="1"/>
</dbReference>
<keyword evidence="4" id="KW-1185">Reference proteome</keyword>
<dbReference type="Gene3D" id="1.10.10.1820">
    <property type="entry name" value="BsuBI/PstI restriction endonuclease-like"/>
    <property type="match status" value="1"/>
</dbReference>
<keyword evidence="3" id="KW-0255">Endonuclease</keyword>
<gene>
    <name evidence="3" type="ORF">L5014_06305</name>
</gene>
<reference evidence="3" key="1">
    <citation type="submission" date="2022-01" db="EMBL/GenBank/DDBJ databases">
        <title>Genome sequence and assembly of Parabukholderia sp. RG36.</title>
        <authorList>
            <person name="Chhetri G."/>
        </authorList>
    </citation>
    <scope>NUCLEOTIDE SEQUENCE</scope>
    <source>
        <strain evidence="3">RG36</strain>
    </source>
</reference>
<dbReference type="InterPro" id="IPR009528">
    <property type="entry name" value="Restrct_endonuc_II_BsuBI_C"/>
</dbReference>
<organism evidence="3 4">
    <name type="scientific">Paraburkholderia tagetis</name>
    <dbReference type="NCBI Taxonomy" id="2913261"/>
    <lineage>
        <taxon>Bacteria</taxon>
        <taxon>Pseudomonadati</taxon>
        <taxon>Pseudomonadota</taxon>
        <taxon>Betaproteobacteria</taxon>
        <taxon>Burkholderiales</taxon>
        <taxon>Burkholderiaceae</taxon>
        <taxon>Paraburkholderia</taxon>
    </lineage>
</organism>
<keyword evidence="3" id="KW-0540">Nuclease</keyword>
<proteinExistence type="predicted"/>
<dbReference type="GO" id="GO:0003677">
    <property type="term" value="F:DNA binding"/>
    <property type="evidence" value="ECO:0007669"/>
    <property type="project" value="InterPro"/>
</dbReference>
<dbReference type="Proteomes" id="UP001139308">
    <property type="component" value="Unassembled WGS sequence"/>
</dbReference>
<dbReference type="EMBL" id="JAKLJA010000003">
    <property type="protein sequence ID" value="MCG5072980.1"/>
    <property type="molecule type" value="Genomic_DNA"/>
</dbReference>
<sequence length="362" mass="39548">MTLCAIPPLAIIVERLPHIFPDGTEHRNYVVREMAARTIYVMFYAGAVEGGDEWIRPSQVTDMNDEQAAKTDEDSRRAWIANSMSTKKIRPPDAWYAANSREPVRDETIRTGFIPCRAIIERSGVPTTSSKPKYALNAGFAELFAPALTGDALDSAITAWQAAHLSKAAMSRLRLMKQGATAAKDAVSVTFPNGEIRSLKPGPSSVIARAVIEVFAPRFLKQPTVLWLSESGNKVVARDEELANALGLKIDASKALPDIILVDLGADPGGTDMLVVFTEVVASDGPINRERKVALTTMALEAGFDERHLAFLTAYLDRSGQPFRKSISELAWGSYAWCASEPEHIMELWAGNARKLSDGAFE</sequence>
<dbReference type="GO" id="GO:0009036">
    <property type="term" value="F:type II site-specific deoxyribonuclease activity"/>
    <property type="evidence" value="ECO:0007669"/>
    <property type="project" value="InterPro"/>
</dbReference>
<dbReference type="GO" id="GO:0009307">
    <property type="term" value="P:DNA restriction-modification system"/>
    <property type="evidence" value="ECO:0007669"/>
    <property type="project" value="InterPro"/>
</dbReference>
<dbReference type="InterPro" id="IPR041454">
    <property type="entry name" value="BsuBI/PstI_N"/>
</dbReference>
<evidence type="ECO:0000313" key="4">
    <source>
        <dbReference type="Proteomes" id="UP001139308"/>
    </source>
</evidence>
<evidence type="ECO:0000313" key="3">
    <source>
        <dbReference type="EMBL" id="MCG5072980.1"/>
    </source>
</evidence>
<protein>
    <submittedName>
        <fullName evidence="3">Restriction endonuclease</fullName>
    </submittedName>
</protein>